<dbReference type="Proteomes" id="UP001271723">
    <property type="component" value="Unassembled WGS sequence"/>
</dbReference>
<organism evidence="1 2">
    <name type="scientific">Streptomyces griseiscabiei</name>
    <dbReference type="NCBI Taxonomy" id="2993540"/>
    <lineage>
        <taxon>Bacteria</taxon>
        <taxon>Bacillati</taxon>
        <taxon>Actinomycetota</taxon>
        <taxon>Actinomycetes</taxon>
        <taxon>Kitasatosporales</taxon>
        <taxon>Streptomycetaceae</taxon>
        <taxon>Streptomyces</taxon>
    </lineage>
</organism>
<dbReference type="PANTHER" id="PTHR33973">
    <property type="entry name" value="OS07G0153300 PROTEIN"/>
    <property type="match status" value="1"/>
</dbReference>
<gene>
    <name evidence="1" type="ORF">PV517_31125</name>
</gene>
<dbReference type="RefSeq" id="WP_267299277.1">
    <property type="nucleotide sequence ID" value="NZ_JAGJBZ010000001.1"/>
</dbReference>
<reference evidence="1 2" key="1">
    <citation type="journal article" date="2023" name="Microb. Genom.">
        <title>Mesoterricola silvestris gen. nov., sp. nov., Mesoterricola sediminis sp. nov., Geothrix oryzae sp. nov., Geothrix edaphica sp. nov., Geothrix rubra sp. nov., and Geothrix limicola sp. nov., six novel members of Acidobacteriota isolated from soils.</title>
        <authorList>
            <person name="Weisberg A.J."/>
            <person name="Pearce E."/>
            <person name="Kramer C.G."/>
            <person name="Chang J.H."/>
            <person name="Clarke C.R."/>
        </authorList>
    </citation>
    <scope>NUCLEOTIDE SEQUENCE [LARGE SCALE GENOMIC DNA]</scope>
    <source>
        <strain evidence="1 2">NRRL_B-2795</strain>
    </source>
</reference>
<evidence type="ECO:0000313" key="1">
    <source>
        <dbReference type="EMBL" id="MDX2913108.1"/>
    </source>
</evidence>
<proteinExistence type="predicted"/>
<evidence type="ECO:0000313" key="2">
    <source>
        <dbReference type="Proteomes" id="UP001271723"/>
    </source>
</evidence>
<sequence length="245" mass="27699">MRVQVPALYTCEVAHTRVRPVRHSLRRRTYLWLVDLDDLPEQSRLLRPLARFDARDHFGGRARTIRGGLDAYLASQGVRNADGHVLMLAHARVLGHVFNPLTLYWCHDRSGRLVCVVAEVHNTYGGRHCYLLRPDGDGRVDVAKDFYVSPFFDVEGSYRMRLPLPGEHLDLTVQLRLPDASRPLTATVRGRHRPADTRGLLAAAVRCPWSTAAVSAAIRWHGIRLYLKGLPVRPRPAPPTREGML</sequence>
<name>A0ABU4LBX5_9ACTN</name>
<accession>A0ABU4LBX5</accession>
<dbReference type="EMBL" id="JARAVY010000014">
    <property type="protein sequence ID" value="MDX2913108.1"/>
    <property type="molecule type" value="Genomic_DNA"/>
</dbReference>
<keyword evidence="2" id="KW-1185">Reference proteome</keyword>
<dbReference type="Pfam" id="PF07103">
    <property type="entry name" value="DUF1365"/>
    <property type="match status" value="1"/>
</dbReference>
<comment type="caution">
    <text evidence="1">The sequence shown here is derived from an EMBL/GenBank/DDBJ whole genome shotgun (WGS) entry which is preliminary data.</text>
</comment>
<dbReference type="PANTHER" id="PTHR33973:SF4">
    <property type="entry name" value="OS07G0153300 PROTEIN"/>
    <property type="match status" value="1"/>
</dbReference>
<dbReference type="InterPro" id="IPR010775">
    <property type="entry name" value="DUF1365"/>
</dbReference>
<protein>
    <submittedName>
        <fullName evidence="1">DUF1365 domain-containing protein</fullName>
    </submittedName>
</protein>